<dbReference type="AlphaFoldDB" id="A0A5C3PBW5"/>
<organism evidence="1 2">
    <name type="scientific">Polyporus arcularius HHB13444</name>
    <dbReference type="NCBI Taxonomy" id="1314778"/>
    <lineage>
        <taxon>Eukaryota</taxon>
        <taxon>Fungi</taxon>
        <taxon>Dikarya</taxon>
        <taxon>Basidiomycota</taxon>
        <taxon>Agaricomycotina</taxon>
        <taxon>Agaricomycetes</taxon>
        <taxon>Polyporales</taxon>
        <taxon>Polyporaceae</taxon>
        <taxon>Polyporus</taxon>
    </lineage>
</organism>
<dbReference type="Proteomes" id="UP000308197">
    <property type="component" value="Unassembled WGS sequence"/>
</dbReference>
<gene>
    <name evidence="1" type="ORF">K466DRAFT_122882</name>
</gene>
<dbReference type="EMBL" id="ML211162">
    <property type="protein sequence ID" value="TFK87235.1"/>
    <property type="molecule type" value="Genomic_DNA"/>
</dbReference>
<sequence>MLRKVPLVRRHAAQLRCGGPLSVRYFRELLAAVLNESGGCQCSGTERRKGPSCPCPNRGTTDAIDEVFASNSLTSCVSRTARVLSFSPRQTWAIVASARKPSQIVLYSVPIFRRTHPALTGRSDDDLQRSSLTALDGDKHRSFPQCSAPSVASHCHYECYGLHQASS</sequence>
<reference evidence="1 2" key="1">
    <citation type="journal article" date="2019" name="Nat. Ecol. Evol.">
        <title>Megaphylogeny resolves global patterns of mushroom evolution.</title>
        <authorList>
            <person name="Varga T."/>
            <person name="Krizsan K."/>
            <person name="Foldi C."/>
            <person name="Dima B."/>
            <person name="Sanchez-Garcia M."/>
            <person name="Sanchez-Ramirez S."/>
            <person name="Szollosi G.J."/>
            <person name="Szarkandi J.G."/>
            <person name="Papp V."/>
            <person name="Albert L."/>
            <person name="Andreopoulos W."/>
            <person name="Angelini C."/>
            <person name="Antonin V."/>
            <person name="Barry K.W."/>
            <person name="Bougher N.L."/>
            <person name="Buchanan P."/>
            <person name="Buyck B."/>
            <person name="Bense V."/>
            <person name="Catcheside P."/>
            <person name="Chovatia M."/>
            <person name="Cooper J."/>
            <person name="Damon W."/>
            <person name="Desjardin D."/>
            <person name="Finy P."/>
            <person name="Geml J."/>
            <person name="Haridas S."/>
            <person name="Hughes K."/>
            <person name="Justo A."/>
            <person name="Karasinski D."/>
            <person name="Kautmanova I."/>
            <person name="Kiss B."/>
            <person name="Kocsube S."/>
            <person name="Kotiranta H."/>
            <person name="LaButti K.M."/>
            <person name="Lechner B.E."/>
            <person name="Liimatainen K."/>
            <person name="Lipzen A."/>
            <person name="Lukacs Z."/>
            <person name="Mihaltcheva S."/>
            <person name="Morgado L.N."/>
            <person name="Niskanen T."/>
            <person name="Noordeloos M.E."/>
            <person name="Ohm R.A."/>
            <person name="Ortiz-Santana B."/>
            <person name="Ovrebo C."/>
            <person name="Racz N."/>
            <person name="Riley R."/>
            <person name="Savchenko A."/>
            <person name="Shiryaev A."/>
            <person name="Soop K."/>
            <person name="Spirin V."/>
            <person name="Szebenyi C."/>
            <person name="Tomsovsky M."/>
            <person name="Tulloss R.E."/>
            <person name="Uehling J."/>
            <person name="Grigoriev I.V."/>
            <person name="Vagvolgyi C."/>
            <person name="Papp T."/>
            <person name="Martin F.M."/>
            <person name="Miettinen O."/>
            <person name="Hibbett D.S."/>
            <person name="Nagy L.G."/>
        </authorList>
    </citation>
    <scope>NUCLEOTIDE SEQUENCE [LARGE SCALE GENOMIC DNA]</scope>
    <source>
        <strain evidence="1 2">HHB13444</strain>
    </source>
</reference>
<accession>A0A5C3PBW5</accession>
<dbReference type="InParanoid" id="A0A5C3PBW5"/>
<protein>
    <submittedName>
        <fullName evidence="1">Uncharacterized protein</fullName>
    </submittedName>
</protein>
<name>A0A5C3PBW5_9APHY</name>
<keyword evidence="2" id="KW-1185">Reference proteome</keyword>
<evidence type="ECO:0000313" key="1">
    <source>
        <dbReference type="EMBL" id="TFK87235.1"/>
    </source>
</evidence>
<proteinExistence type="predicted"/>
<evidence type="ECO:0000313" key="2">
    <source>
        <dbReference type="Proteomes" id="UP000308197"/>
    </source>
</evidence>